<dbReference type="WBParaSite" id="TTAC_0000251601-mRNA-1">
    <property type="protein sequence ID" value="TTAC_0000251601-mRNA-1"/>
    <property type="gene ID" value="TTAC_0000251601"/>
</dbReference>
<evidence type="ECO:0000313" key="2">
    <source>
        <dbReference type="EMBL" id="VDM20251.1"/>
    </source>
</evidence>
<sequence length="446" mass="48795">MHANRVNGASRIIYASKPDTPAYHNIPIRRASPPPKGTTIGFMQDIAASSSSESISTSITSLPQGPPIRAPEIELDVVPPASPRPFDNRAAHGNRIKFETTRPADIPYFDSTSESNFELNRPRNLTHGARNVVLRPQGERMIPQPRIGYQEEELMPRLRTPKDPDLNLSFNFQCGADPHIPPLTPETSFGIQGPASNMKIQGRTKAVDISTTTLTTDTPMGENALDDTLDTVGSLQLLRDSSPQTPPPPPPPPPALILPALNEETPATVPQNDTVRRHDFGDERESGFSSHVYEVVQDSPLNGTRGPEFGAYVSDPSNASIISRDEILRQSGRRRLIAKSKATESARGREFSTTAVIDTASTESDRQIGIEWQERSEFVITKRLVLQKVALATTDNCDGQFDLSKQVSVQVGSLIQQRLKELTDCLNMDSQTVGRGNATTNSGEFT</sequence>
<evidence type="ECO:0000313" key="3">
    <source>
        <dbReference type="Proteomes" id="UP000274429"/>
    </source>
</evidence>
<name>A0A0R3WP28_HYDTA</name>
<dbReference type="STRING" id="6205.A0A0R3WP28"/>
<feature type="compositionally biased region" description="Pro residues" evidence="1">
    <location>
        <begin position="244"/>
        <end position="256"/>
    </location>
</feature>
<keyword evidence="3" id="KW-1185">Reference proteome</keyword>
<accession>A0A0R3WP28</accession>
<reference evidence="4" key="1">
    <citation type="submission" date="2017-02" db="UniProtKB">
        <authorList>
            <consortium name="WormBaseParasite"/>
        </authorList>
    </citation>
    <scope>IDENTIFICATION</scope>
</reference>
<organism evidence="4">
    <name type="scientific">Hydatigena taeniaeformis</name>
    <name type="common">Feline tapeworm</name>
    <name type="synonym">Taenia taeniaeformis</name>
    <dbReference type="NCBI Taxonomy" id="6205"/>
    <lineage>
        <taxon>Eukaryota</taxon>
        <taxon>Metazoa</taxon>
        <taxon>Spiralia</taxon>
        <taxon>Lophotrochozoa</taxon>
        <taxon>Platyhelminthes</taxon>
        <taxon>Cestoda</taxon>
        <taxon>Eucestoda</taxon>
        <taxon>Cyclophyllidea</taxon>
        <taxon>Taeniidae</taxon>
        <taxon>Hydatigera</taxon>
    </lineage>
</organism>
<dbReference type="OrthoDB" id="10544616at2759"/>
<evidence type="ECO:0000313" key="4">
    <source>
        <dbReference type="WBParaSite" id="TTAC_0000251601-mRNA-1"/>
    </source>
</evidence>
<gene>
    <name evidence="2" type="ORF">TTAC_LOCUS2503</name>
</gene>
<dbReference type="Proteomes" id="UP000274429">
    <property type="component" value="Unassembled WGS sequence"/>
</dbReference>
<proteinExistence type="predicted"/>
<evidence type="ECO:0000256" key="1">
    <source>
        <dbReference type="SAM" id="MobiDB-lite"/>
    </source>
</evidence>
<feature type="region of interest" description="Disordered" evidence="1">
    <location>
        <begin position="238"/>
        <end position="259"/>
    </location>
</feature>
<dbReference type="AlphaFoldDB" id="A0A0R3WP28"/>
<protein>
    <submittedName>
        <fullName evidence="2 4">Uncharacterized protein</fullName>
    </submittedName>
</protein>
<dbReference type="EMBL" id="UYWX01001150">
    <property type="protein sequence ID" value="VDM20251.1"/>
    <property type="molecule type" value="Genomic_DNA"/>
</dbReference>
<reference evidence="2 3" key="2">
    <citation type="submission" date="2018-11" db="EMBL/GenBank/DDBJ databases">
        <authorList>
            <consortium name="Pathogen Informatics"/>
        </authorList>
    </citation>
    <scope>NUCLEOTIDE SEQUENCE [LARGE SCALE GENOMIC DNA]</scope>
</reference>